<reference evidence="1 2" key="1">
    <citation type="submission" date="2023-04" db="EMBL/GenBank/DDBJ databases">
        <title>A long-awaited taxogenomic arrangement of the family Halomonadaceae.</title>
        <authorList>
            <person name="De La Haba R."/>
            <person name="Chuvochina M."/>
            <person name="Wittouck S."/>
            <person name="Arahal D.R."/>
            <person name="Sanchez-Porro C."/>
            <person name="Hugenholtz P."/>
            <person name="Ventosa A."/>
        </authorList>
    </citation>
    <scope>NUCLEOTIDE SEQUENCE [LARGE SCALE GENOMIC DNA]</scope>
    <source>
        <strain evidence="1 2">DSM 22428</strain>
    </source>
</reference>
<dbReference type="Proteomes" id="UP001269375">
    <property type="component" value="Unassembled WGS sequence"/>
</dbReference>
<evidence type="ECO:0000313" key="2">
    <source>
        <dbReference type="Proteomes" id="UP001269375"/>
    </source>
</evidence>
<gene>
    <name evidence="1" type="ORF">QC825_01510</name>
</gene>
<accession>A0ABU1GTM4</accession>
<dbReference type="RefSeq" id="WP_251593052.1">
    <property type="nucleotide sequence ID" value="NZ_JAMLJI010000002.1"/>
</dbReference>
<protein>
    <submittedName>
        <fullName evidence="1">Uncharacterized protein</fullName>
    </submittedName>
</protein>
<organism evidence="1 2">
    <name type="scientific">Larsenimonas suaedae</name>
    <dbReference type="NCBI Taxonomy" id="1851019"/>
    <lineage>
        <taxon>Bacteria</taxon>
        <taxon>Pseudomonadati</taxon>
        <taxon>Pseudomonadota</taxon>
        <taxon>Gammaproteobacteria</taxon>
        <taxon>Oceanospirillales</taxon>
        <taxon>Halomonadaceae</taxon>
        <taxon>Larsenimonas</taxon>
    </lineage>
</organism>
<dbReference type="EMBL" id="JARWAO010000001">
    <property type="protein sequence ID" value="MDR5894748.1"/>
    <property type="molecule type" value="Genomic_DNA"/>
</dbReference>
<keyword evidence="2" id="KW-1185">Reference proteome</keyword>
<comment type="caution">
    <text evidence="1">The sequence shown here is derived from an EMBL/GenBank/DDBJ whole genome shotgun (WGS) entry which is preliminary data.</text>
</comment>
<proteinExistence type="predicted"/>
<name>A0ABU1GTM4_9GAMM</name>
<evidence type="ECO:0000313" key="1">
    <source>
        <dbReference type="EMBL" id="MDR5894748.1"/>
    </source>
</evidence>
<sequence length="128" mass="14843">MSEQTALCELGEIDLLDDNISTSHEVQKRNVRQLYLLSVEVRALMDVVCNNGQSSLLADRLEHHAEKLESRFLERAEKRRSLSLTYQFFKKECDGFDQQVRSLVSELRALDDDRGEMADRVHDDHTAY</sequence>